<evidence type="ECO:0000313" key="4">
    <source>
        <dbReference type="EMBL" id="KRL23164.1"/>
    </source>
</evidence>
<dbReference type="Pfam" id="PF00440">
    <property type="entry name" value="TetR_N"/>
    <property type="match status" value="1"/>
</dbReference>
<dbReference type="PATRIC" id="fig|1423771.3.peg.1432"/>
<dbReference type="InterPro" id="IPR001647">
    <property type="entry name" value="HTH_TetR"/>
</dbReference>
<dbReference type="RefSeq" id="WP_056968764.1">
    <property type="nucleotide sequence ID" value="NZ_AZEQ01000035.1"/>
</dbReference>
<dbReference type="InterPro" id="IPR009057">
    <property type="entry name" value="Homeodomain-like_sf"/>
</dbReference>
<name>A0A0R1NTJ5_LIMMU</name>
<accession>A0A0R1NTJ5</accession>
<keyword evidence="1 2" id="KW-0238">DNA-binding</keyword>
<feature type="DNA-binding region" description="H-T-H motif" evidence="2">
    <location>
        <begin position="30"/>
        <end position="49"/>
    </location>
</feature>
<dbReference type="AlphaFoldDB" id="A0A0R1NTJ5"/>
<reference evidence="4 5" key="1">
    <citation type="journal article" date="2015" name="Genome Announc.">
        <title>Expanding the biotechnology potential of lactobacilli through comparative genomics of 213 strains and associated genera.</title>
        <authorList>
            <person name="Sun Z."/>
            <person name="Harris H.M."/>
            <person name="McCann A."/>
            <person name="Guo C."/>
            <person name="Argimon S."/>
            <person name="Zhang W."/>
            <person name="Yang X."/>
            <person name="Jeffery I.B."/>
            <person name="Cooney J.C."/>
            <person name="Kagawa T.F."/>
            <person name="Liu W."/>
            <person name="Song Y."/>
            <person name="Salvetti E."/>
            <person name="Wrobel A."/>
            <person name="Rasinkangas P."/>
            <person name="Parkhill J."/>
            <person name="Rea M.C."/>
            <person name="O'Sullivan O."/>
            <person name="Ritari J."/>
            <person name="Douillard F.P."/>
            <person name="Paul Ross R."/>
            <person name="Yang R."/>
            <person name="Briner A.E."/>
            <person name="Felis G.E."/>
            <person name="de Vos W.M."/>
            <person name="Barrangou R."/>
            <person name="Klaenhammer T.R."/>
            <person name="Caufield P.W."/>
            <person name="Cui Y."/>
            <person name="Zhang H."/>
            <person name="O'Toole P.W."/>
        </authorList>
    </citation>
    <scope>NUCLEOTIDE SEQUENCE [LARGE SCALE GENOMIC DNA]</scope>
    <source>
        <strain evidence="4 5">DSM 13345</strain>
    </source>
</reference>
<sequence>MTDIRIINTKNRIRMGMINALKEKPLNEVTTKDIIEAAEVSRKTFYTYYNDQNDLLFEIENAMISDLVEGMKKDREAVTQLDDTADQVEIAKLADQAFVETVKACSKHREVTRILLSANGDINFLSKIKKAVYKELLARAPKLVAANDPSVQNLKKQLPVRIPLDYLFEIYVGLMVNIIQHWLTSEDPISQRQVRGIMGAAQILSPLQLLAFADLPEDLNDIEDYQF</sequence>
<dbReference type="PANTHER" id="PTHR43479">
    <property type="entry name" value="ACREF/ENVCD OPERON REPRESSOR-RELATED"/>
    <property type="match status" value="1"/>
</dbReference>
<evidence type="ECO:0000256" key="2">
    <source>
        <dbReference type="PROSITE-ProRule" id="PRU00335"/>
    </source>
</evidence>
<dbReference type="Gene3D" id="1.10.357.10">
    <property type="entry name" value="Tetracycline Repressor, domain 2"/>
    <property type="match status" value="1"/>
</dbReference>
<dbReference type="Proteomes" id="UP000050901">
    <property type="component" value="Unassembled WGS sequence"/>
</dbReference>
<dbReference type="PANTHER" id="PTHR43479:SF7">
    <property type="entry name" value="TETR-FAMILY TRANSCRIPTIONAL REGULATOR"/>
    <property type="match status" value="1"/>
</dbReference>
<comment type="caution">
    <text evidence="4">The sequence shown here is derived from an EMBL/GenBank/DDBJ whole genome shotgun (WGS) entry which is preliminary data.</text>
</comment>
<evidence type="ECO:0000256" key="1">
    <source>
        <dbReference type="ARBA" id="ARBA00023125"/>
    </source>
</evidence>
<dbReference type="InterPro" id="IPR050624">
    <property type="entry name" value="HTH-type_Tx_Regulator"/>
</dbReference>
<gene>
    <name evidence="4" type="ORF">FC47_GL001416</name>
</gene>
<dbReference type="PROSITE" id="PS50977">
    <property type="entry name" value="HTH_TETR_2"/>
    <property type="match status" value="1"/>
</dbReference>
<feature type="domain" description="HTH tetR-type" evidence="3">
    <location>
        <begin position="7"/>
        <end position="67"/>
    </location>
</feature>
<evidence type="ECO:0000313" key="5">
    <source>
        <dbReference type="Proteomes" id="UP000050901"/>
    </source>
</evidence>
<evidence type="ECO:0000259" key="3">
    <source>
        <dbReference type="PROSITE" id="PS50977"/>
    </source>
</evidence>
<dbReference type="EMBL" id="AZEQ01000035">
    <property type="protein sequence ID" value="KRL23164.1"/>
    <property type="molecule type" value="Genomic_DNA"/>
</dbReference>
<proteinExistence type="predicted"/>
<dbReference type="SUPFAM" id="SSF46689">
    <property type="entry name" value="Homeodomain-like"/>
    <property type="match status" value="1"/>
</dbReference>
<protein>
    <recommendedName>
        <fullName evidence="3">HTH tetR-type domain-containing protein</fullName>
    </recommendedName>
</protein>
<dbReference type="GO" id="GO:0003677">
    <property type="term" value="F:DNA binding"/>
    <property type="evidence" value="ECO:0007669"/>
    <property type="project" value="UniProtKB-UniRule"/>
</dbReference>
<organism evidence="4 5">
    <name type="scientific">Limosilactobacillus mucosae DSM 13345</name>
    <dbReference type="NCBI Taxonomy" id="1423771"/>
    <lineage>
        <taxon>Bacteria</taxon>
        <taxon>Bacillati</taxon>
        <taxon>Bacillota</taxon>
        <taxon>Bacilli</taxon>
        <taxon>Lactobacillales</taxon>
        <taxon>Lactobacillaceae</taxon>
        <taxon>Limosilactobacillus</taxon>
    </lineage>
</organism>